<dbReference type="Pfam" id="PF06898">
    <property type="entry name" value="YqfD"/>
    <property type="match status" value="1"/>
</dbReference>
<accession>A0A2A7MLZ7</accession>
<dbReference type="InterPro" id="IPR010690">
    <property type="entry name" value="YqfD"/>
</dbReference>
<gene>
    <name evidence="2" type="primary">yqfD</name>
    <name evidence="2" type="ORF">CQ394_10715</name>
</gene>
<sequence>MSLEKLKSGKITIEISALSIEKILNALWKNNIQTSNVTRRNLTTIRCSIMYSEYKQAVNVVKKLKGKIKVIGINGVIVFILQIKRRLSLAVGFVVFFILLYLLSNNIWAIDIETQNNLTPFEVRKELTSIGITPGIKKANINVYDIERKMEDLDDQIMWIRVRIEGSTLRVVIKEKINPPLTEKELPNEVLAKMDGEIKRVFTVSGNSAVVPGDIVKKGDVLILQKEGREGFEKEVKPSGTVIANTFYDKFMEVQISGEKLKRTGNKDSDIYINICNKKIYLKKAINDFEYYDKIEERKGLLNKVVYFEKKGEQINLDKDTVINECALNLQKSLEKSLSKDAKIIDKKIEEDDLGNGKIIVKITFTVEQDIAEKVW</sequence>
<dbReference type="EMBL" id="PDCJ01000001">
    <property type="protein sequence ID" value="PEG32138.1"/>
    <property type="molecule type" value="Genomic_DNA"/>
</dbReference>
<comment type="caution">
    <text evidence="2">The sequence shown here is derived from an EMBL/GenBank/DDBJ whole genome shotgun (WGS) entry which is preliminary data.</text>
</comment>
<dbReference type="AlphaFoldDB" id="A0A2A7MLZ7"/>
<dbReference type="NCBIfam" id="TIGR02876">
    <property type="entry name" value="spore_yqfD"/>
    <property type="match status" value="1"/>
</dbReference>
<keyword evidence="1" id="KW-0812">Transmembrane</keyword>
<organism evidence="2 3">
    <name type="scientific">Clostridium neonatale</name>
    <dbReference type="NCBI Taxonomy" id="137838"/>
    <lineage>
        <taxon>Bacteria</taxon>
        <taxon>Bacillati</taxon>
        <taxon>Bacillota</taxon>
        <taxon>Clostridia</taxon>
        <taxon>Eubacteriales</taxon>
        <taxon>Clostridiaceae</taxon>
        <taxon>Clostridium</taxon>
    </lineage>
</organism>
<proteinExistence type="predicted"/>
<keyword evidence="3" id="KW-1185">Reference proteome</keyword>
<keyword evidence="1" id="KW-1133">Transmembrane helix</keyword>
<dbReference type="RefSeq" id="WP_058296285.1">
    <property type="nucleotide sequence ID" value="NZ_CAMRXG010000021.1"/>
</dbReference>
<dbReference type="STRING" id="137838.GCA_001458595_03630"/>
<dbReference type="Proteomes" id="UP000220840">
    <property type="component" value="Unassembled WGS sequence"/>
</dbReference>
<evidence type="ECO:0000313" key="3">
    <source>
        <dbReference type="Proteomes" id="UP000220840"/>
    </source>
</evidence>
<reference evidence="2 3" key="1">
    <citation type="submission" date="2017-10" db="EMBL/GenBank/DDBJ databases">
        <title>Effective Description of Clostridium neonatale sp. nov. linked to necrotizing enterocolitis in neonates and a clarification of species assignable to the genus Clostridium (Prazmowski 1880) emend. Lawson and Rainey 2016.</title>
        <authorList>
            <person name="Bernard K."/>
            <person name="Burdz T."/>
            <person name="Wiebe D."/>
            <person name="Balcewich B."/>
            <person name="Alfa M."/>
            <person name="Bernier A.-M."/>
        </authorList>
    </citation>
    <scope>NUCLEOTIDE SEQUENCE [LARGE SCALE GENOMIC DNA]</scope>
    <source>
        <strain evidence="2 3">LCDC99A005</strain>
    </source>
</reference>
<keyword evidence="1" id="KW-0472">Membrane</keyword>
<feature type="transmembrane region" description="Helical" evidence="1">
    <location>
        <begin position="87"/>
        <end position="108"/>
    </location>
</feature>
<protein>
    <submittedName>
        <fullName evidence="2">Sporulation protein YqfD</fullName>
    </submittedName>
</protein>
<name>A0A2A7MLZ7_9CLOT</name>
<dbReference type="OrthoDB" id="1640349at2"/>
<evidence type="ECO:0000313" key="2">
    <source>
        <dbReference type="EMBL" id="PEG32138.1"/>
    </source>
</evidence>
<evidence type="ECO:0000256" key="1">
    <source>
        <dbReference type="SAM" id="Phobius"/>
    </source>
</evidence>